<keyword evidence="1" id="KW-0472">Membrane</keyword>
<protein>
    <submittedName>
        <fullName evidence="2">Uncharacterized protein</fullName>
    </submittedName>
</protein>
<feature type="transmembrane region" description="Helical" evidence="1">
    <location>
        <begin position="6"/>
        <end position="23"/>
    </location>
</feature>
<keyword evidence="3" id="KW-1185">Reference proteome</keyword>
<accession>A0A075ARB0</accession>
<keyword evidence="1" id="KW-1133">Transmembrane helix</keyword>
<dbReference type="AlphaFoldDB" id="A0A075ARB0"/>
<evidence type="ECO:0000313" key="3">
    <source>
        <dbReference type="Proteomes" id="UP000030755"/>
    </source>
</evidence>
<dbReference type="HOGENOM" id="CLU_2360936_0_0_1"/>
<reference evidence="2 3" key="1">
    <citation type="journal article" date="2013" name="Curr. Biol.">
        <title>Shared signatures of parasitism and phylogenomics unite Cryptomycota and microsporidia.</title>
        <authorList>
            <person name="James T.Y."/>
            <person name="Pelin A."/>
            <person name="Bonen L."/>
            <person name="Ahrendt S."/>
            <person name="Sain D."/>
            <person name="Corradi N."/>
            <person name="Stajich J.E."/>
        </authorList>
    </citation>
    <scope>NUCLEOTIDE SEQUENCE [LARGE SCALE GENOMIC DNA]</scope>
    <source>
        <strain evidence="2 3">CSF55</strain>
    </source>
</reference>
<sequence>MGALAVLIVGLVVLVLCFVGVRLPKKGPDQLIPSFYCAYIGLSVYPMGVDVSCAGSTDSNTKEEGLDSINKQKIDLFYGWMFIVSFDHVVLFFLLK</sequence>
<evidence type="ECO:0000313" key="2">
    <source>
        <dbReference type="EMBL" id="EPZ32700.1"/>
    </source>
</evidence>
<feature type="transmembrane region" description="Helical" evidence="1">
    <location>
        <begin position="77"/>
        <end position="95"/>
    </location>
</feature>
<organism evidence="2 3">
    <name type="scientific">Rozella allomycis (strain CSF55)</name>
    <dbReference type="NCBI Taxonomy" id="988480"/>
    <lineage>
        <taxon>Eukaryota</taxon>
        <taxon>Fungi</taxon>
        <taxon>Fungi incertae sedis</taxon>
        <taxon>Cryptomycota</taxon>
        <taxon>Cryptomycota incertae sedis</taxon>
        <taxon>Rozella</taxon>
    </lineage>
</organism>
<dbReference type="Proteomes" id="UP000030755">
    <property type="component" value="Unassembled WGS sequence"/>
</dbReference>
<evidence type="ECO:0000256" key="1">
    <source>
        <dbReference type="SAM" id="Phobius"/>
    </source>
</evidence>
<name>A0A075ARB0_ROZAC</name>
<dbReference type="EMBL" id="KE561117">
    <property type="protein sequence ID" value="EPZ32700.1"/>
    <property type="molecule type" value="Genomic_DNA"/>
</dbReference>
<proteinExistence type="predicted"/>
<keyword evidence="1" id="KW-0812">Transmembrane</keyword>
<gene>
    <name evidence="2" type="ORF">O9G_000775</name>
</gene>